<gene>
    <name evidence="1" type="ORF">BJY16_007072</name>
</gene>
<evidence type="ECO:0000313" key="1">
    <source>
        <dbReference type="EMBL" id="MBB4743613.1"/>
    </source>
</evidence>
<name>A0A7W7MB14_9ACTN</name>
<organism evidence="1 2">
    <name type="scientific">Actinoplanes octamycinicus</name>
    <dbReference type="NCBI Taxonomy" id="135948"/>
    <lineage>
        <taxon>Bacteria</taxon>
        <taxon>Bacillati</taxon>
        <taxon>Actinomycetota</taxon>
        <taxon>Actinomycetes</taxon>
        <taxon>Micromonosporales</taxon>
        <taxon>Micromonosporaceae</taxon>
        <taxon>Actinoplanes</taxon>
    </lineage>
</organism>
<reference evidence="1 2" key="1">
    <citation type="submission" date="2020-08" db="EMBL/GenBank/DDBJ databases">
        <title>Sequencing the genomes of 1000 actinobacteria strains.</title>
        <authorList>
            <person name="Klenk H.-P."/>
        </authorList>
    </citation>
    <scope>NUCLEOTIDE SEQUENCE [LARGE SCALE GENOMIC DNA]</scope>
    <source>
        <strain evidence="1 2">DSM 45809</strain>
    </source>
</reference>
<sequence>MSTASGGTPGPRLDDQLVAVDNNVYGFMHNVSDLESLARAFARSRWRVRRSALDEYEVECSWCQVNLFDSGGMPKFAGVVEPASADKLADTFRSLDVDYEIELYDVDGELVRTILP</sequence>
<comment type="caution">
    <text evidence="1">The sequence shown here is derived from an EMBL/GenBank/DDBJ whole genome shotgun (WGS) entry which is preliminary data.</text>
</comment>
<dbReference type="RefSeq" id="WP_185043875.1">
    <property type="nucleotide sequence ID" value="NZ_BAABFG010000005.1"/>
</dbReference>
<keyword evidence="2" id="KW-1185">Reference proteome</keyword>
<proteinExistence type="predicted"/>
<dbReference type="Proteomes" id="UP000546162">
    <property type="component" value="Unassembled WGS sequence"/>
</dbReference>
<dbReference type="EMBL" id="JACHNB010000001">
    <property type="protein sequence ID" value="MBB4743613.1"/>
    <property type="molecule type" value="Genomic_DNA"/>
</dbReference>
<protein>
    <submittedName>
        <fullName evidence="1">Uncharacterized protein</fullName>
    </submittedName>
</protein>
<evidence type="ECO:0000313" key="2">
    <source>
        <dbReference type="Proteomes" id="UP000546162"/>
    </source>
</evidence>
<accession>A0A7W7MB14</accession>
<dbReference type="AlphaFoldDB" id="A0A7W7MB14"/>